<dbReference type="FunFam" id="2.70.150.10:FF:000060">
    <property type="entry name" value="Cation-transporting ATPase"/>
    <property type="match status" value="1"/>
</dbReference>
<feature type="transmembrane region" description="Helical" evidence="24">
    <location>
        <begin position="437"/>
        <end position="457"/>
    </location>
</feature>
<feature type="region of interest" description="Disordered" evidence="25">
    <location>
        <begin position="806"/>
        <end position="826"/>
    </location>
</feature>
<comment type="subunit">
    <text evidence="23">Interacts with MYCBP2; the interaction inhibits the ubiquitination of TSC2 by MYCBP2. Interacts with HDAC6; the interaction results in recruitment of HDAC6 to lysosomes to promote CTTN deacetylation.</text>
</comment>
<evidence type="ECO:0000259" key="27">
    <source>
        <dbReference type="Pfam" id="PF00690"/>
    </source>
</evidence>
<keyword evidence="14 24" id="KW-1133">Transmembrane helix</keyword>
<dbReference type="Pfam" id="PF00122">
    <property type="entry name" value="E1-E2_ATPase"/>
    <property type="match status" value="1"/>
</dbReference>
<dbReference type="GO" id="GO:0034599">
    <property type="term" value="P:cellular response to oxidative stress"/>
    <property type="evidence" value="ECO:0007669"/>
    <property type="project" value="UniProtKB-ARBA"/>
</dbReference>
<evidence type="ECO:0000256" key="5">
    <source>
        <dbReference type="ARBA" id="ARBA00022448"/>
    </source>
</evidence>
<dbReference type="Pfam" id="PF12409">
    <property type="entry name" value="P5-ATPase"/>
    <property type="match status" value="1"/>
</dbReference>
<dbReference type="GO" id="GO:1903543">
    <property type="term" value="P:positive regulation of exosomal secretion"/>
    <property type="evidence" value="ECO:0007669"/>
    <property type="project" value="UniProtKB-ARBA"/>
</dbReference>
<keyword evidence="15 24" id="KW-0472">Membrane</keyword>
<dbReference type="EMBL" id="JAODUP010000110">
    <property type="protein sequence ID" value="KAK2161770.1"/>
    <property type="molecule type" value="Genomic_DNA"/>
</dbReference>
<evidence type="ECO:0000256" key="12">
    <source>
        <dbReference type="ARBA" id="ARBA00022842"/>
    </source>
</evidence>
<dbReference type="GO" id="GO:0006874">
    <property type="term" value="P:intracellular calcium ion homeostasis"/>
    <property type="evidence" value="ECO:0007669"/>
    <property type="project" value="TreeGrafter"/>
</dbReference>
<dbReference type="InterPro" id="IPR018303">
    <property type="entry name" value="ATPase_P-typ_P_site"/>
</dbReference>
<evidence type="ECO:0000256" key="25">
    <source>
        <dbReference type="SAM" id="MobiDB-lite"/>
    </source>
</evidence>
<dbReference type="NCBIfam" id="TIGR01657">
    <property type="entry name" value="P-ATPase-V"/>
    <property type="match status" value="1"/>
</dbReference>
<evidence type="ECO:0000256" key="10">
    <source>
        <dbReference type="ARBA" id="ARBA00022753"/>
    </source>
</evidence>
<keyword evidence="10" id="KW-0967">Endosome</keyword>
<dbReference type="InterPro" id="IPR023214">
    <property type="entry name" value="HAD_sf"/>
</dbReference>
<feature type="transmembrane region" description="Helical" evidence="24">
    <location>
        <begin position="1136"/>
        <end position="1158"/>
    </location>
</feature>
<dbReference type="CDD" id="cd07542">
    <property type="entry name" value="P-type_ATPase_cation"/>
    <property type="match status" value="1"/>
</dbReference>
<evidence type="ECO:0000259" key="26">
    <source>
        <dbReference type="Pfam" id="PF00122"/>
    </source>
</evidence>
<dbReference type="FunFam" id="1.20.1110.10:FF:000023">
    <property type="entry name" value="Cation-transporting ATPase"/>
    <property type="match status" value="1"/>
</dbReference>
<feature type="compositionally biased region" description="Basic and acidic residues" evidence="25">
    <location>
        <begin position="811"/>
        <end position="826"/>
    </location>
</feature>
<keyword evidence="16" id="KW-0458">Lysosome</keyword>
<dbReference type="GO" id="GO:0006882">
    <property type="term" value="P:intracellular zinc ion homeostasis"/>
    <property type="evidence" value="ECO:0007669"/>
    <property type="project" value="UniProtKB-ARBA"/>
</dbReference>
<dbReference type="GO" id="GO:0000421">
    <property type="term" value="C:autophagosome membrane"/>
    <property type="evidence" value="ECO:0007669"/>
    <property type="project" value="UniProtKB-SubCell"/>
</dbReference>
<dbReference type="GO" id="GO:0061909">
    <property type="term" value="P:autophagosome-lysosome fusion"/>
    <property type="evidence" value="ECO:0007669"/>
    <property type="project" value="UniProtKB-ARBA"/>
</dbReference>
<dbReference type="SFLD" id="SFLDF00027">
    <property type="entry name" value="p-type_atpase"/>
    <property type="match status" value="1"/>
</dbReference>
<proteinExistence type="inferred from homology"/>
<evidence type="ECO:0000256" key="14">
    <source>
        <dbReference type="ARBA" id="ARBA00022989"/>
    </source>
</evidence>
<dbReference type="GO" id="GO:0046872">
    <property type="term" value="F:metal ion binding"/>
    <property type="evidence" value="ECO:0007669"/>
    <property type="project" value="UniProtKB-UniRule"/>
</dbReference>
<dbReference type="GO" id="GO:0015662">
    <property type="term" value="F:P-type ion transporter activity"/>
    <property type="evidence" value="ECO:0007669"/>
    <property type="project" value="InterPro"/>
</dbReference>
<dbReference type="InterPro" id="IPR044492">
    <property type="entry name" value="P_typ_ATPase_HD_dom"/>
</dbReference>
<evidence type="ECO:0000256" key="3">
    <source>
        <dbReference type="ARBA" id="ARBA00004542"/>
    </source>
</evidence>
<keyword evidence="9 24" id="KW-0547">Nucleotide-binding</keyword>
<comment type="caution">
    <text evidence="29">The sequence shown here is derived from an EMBL/GenBank/DDBJ whole genome shotgun (WGS) entry which is preliminary data.</text>
</comment>
<accession>A0AAD9N9F6</accession>
<dbReference type="GO" id="GO:0010821">
    <property type="term" value="P:regulation of mitochondrion organization"/>
    <property type="evidence" value="ECO:0007669"/>
    <property type="project" value="UniProtKB-ARBA"/>
</dbReference>
<keyword evidence="17" id="KW-0968">Cytoplasmic vesicle</keyword>
<dbReference type="PANTHER" id="PTHR45630:SF8">
    <property type="entry name" value="CATION-TRANSPORTING ATPASE"/>
    <property type="match status" value="1"/>
</dbReference>
<dbReference type="NCBIfam" id="TIGR01494">
    <property type="entry name" value="ATPase_P-type"/>
    <property type="match status" value="2"/>
</dbReference>
<comment type="similarity">
    <text evidence="4 24">Belongs to the cation transport ATPase (P-type) (TC 3.A.3) family. Type V subfamily.</text>
</comment>
<feature type="domain" description="P5B-type ATPase N-terminal" evidence="28">
    <location>
        <begin position="58"/>
        <end position="182"/>
    </location>
</feature>
<feature type="transmembrane region" description="Helical" evidence="24">
    <location>
        <begin position="1021"/>
        <end position="1044"/>
    </location>
</feature>
<dbReference type="GO" id="GO:0043025">
    <property type="term" value="C:neuronal cell body"/>
    <property type="evidence" value="ECO:0007669"/>
    <property type="project" value="UniProtKB-ARBA"/>
</dbReference>
<evidence type="ECO:0000313" key="30">
    <source>
        <dbReference type="Proteomes" id="UP001208570"/>
    </source>
</evidence>
<evidence type="ECO:0000256" key="11">
    <source>
        <dbReference type="ARBA" id="ARBA00022840"/>
    </source>
</evidence>
<evidence type="ECO:0000256" key="22">
    <source>
        <dbReference type="ARBA" id="ARBA00060400"/>
    </source>
</evidence>
<dbReference type="GO" id="GO:1900180">
    <property type="term" value="P:regulation of protein localization to nucleus"/>
    <property type="evidence" value="ECO:0007669"/>
    <property type="project" value="UniProtKB-ARBA"/>
</dbReference>
<evidence type="ECO:0000256" key="8">
    <source>
        <dbReference type="ARBA" id="ARBA00022723"/>
    </source>
</evidence>
<keyword evidence="6" id="KW-0597">Phosphoprotein</keyword>
<evidence type="ECO:0000256" key="1">
    <source>
        <dbReference type="ARBA" id="ARBA00004107"/>
    </source>
</evidence>
<evidence type="ECO:0000313" key="29">
    <source>
        <dbReference type="EMBL" id="KAK2161770.1"/>
    </source>
</evidence>
<dbReference type="Pfam" id="PF13246">
    <property type="entry name" value="Cation_ATPase"/>
    <property type="match status" value="1"/>
</dbReference>
<feature type="transmembrane region" description="Helical" evidence="24">
    <location>
        <begin position="1059"/>
        <end position="1081"/>
    </location>
</feature>
<evidence type="ECO:0000256" key="18">
    <source>
        <dbReference type="ARBA" id="ARBA00049360"/>
    </source>
</evidence>
<dbReference type="AlphaFoldDB" id="A0AAD9N9F6"/>
<evidence type="ECO:0000259" key="28">
    <source>
        <dbReference type="Pfam" id="PF12409"/>
    </source>
</evidence>
<feature type="transmembrane region" description="Helical" evidence="24">
    <location>
        <begin position="1102"/>
        <end position="1121"/>
    </location>
</feature>
<evidence type="ECO:0000256" key="6">
    <source>
        <dbReference type="ARBA" id="ARBA00022553"/>
    </source>
</evidence>
<evidence type="ECO:0000256" key="16">
    <source>
        <dbReference type="ARBA" id="ARBA00023228"/>
    </source>
</evidence>
<feature type="transmembrane region" description="Helical" evidence="24">
    <location>
        <begin position="990"/>
        <end position="1009"/>
    </location>
</feature>
<dbReference type="EC" id="7.2.2.-" evidence="24"/>
<dbReference type="InterPro" id="IPR059000">
    <property type="entry name" value="ATPase_P-type_domA"/>
</dbReference>
<name>A0AAD9N9F6_9ANNE</name>
<dbReference type="InterPro" id="IPR008250">
    <property type="entry name" value="ATPase_P-typ_transduc_dom_A_sf"/>
</dbReference>
<evidence type="ECO:0000256" key="13">
    <source>
        <dbReference type="ARBA" id="ARBA00022967"/>
    </source>
</evidence>
<evidence type="ECO:0000256" key="2">
    <source>
        <dbReference type="ARBA" id="ARBA00004155"/>
    </source>
</evidence>
<dbReference type="GO" id="GO:1905165">
    <property type="term" value="P:regulation of lysosomal protein catabolic process"/>
    <property type="evidence" value="ECO:0007669"/>
    <property type="project" value="UniProtKB-ARBA"/>
</dbReference>
<feature type="transmembrane region" description="Helical" evidence="24">
    <location>
        <begin position="234"/>
        <end position="256"/>
    </location>
</feature>
<reference evidence="29" key="1">
    <citation type="journal article" date="2023" name="Mol. Biol. Evol.">
        <title>Third-Generation Sequencing Reveals the Adaptive Role of the Epigenome in Three Deep-Sea Polychaetes.</title>
        <authorList>
            <person name="Perez M."/>
            <person name="Aroh O."/>
            <person name="Sun Y."/>
            <person name="Lan Y."/>
            <person name="Juniper S.K."/>
            <person name="Young C.R."/>
            <person name="Angers B."/>
            <person name="Qian P.Y."/>
        </authorList>
    </citation>
    <scope>NUCLEOTIDE SEQUENCE</scope>
    <source>
        <strain evidence="29">P08H-3</strain>
    </source>
</reference>
<keyword evidence="8 24" id="KW-0479">Metal-binding</keyword>
<dbReference type="Proteomes" id="UP001208570">
    <property type="component" value="Unassembled WGS sequence"/>
</dbReference>
<comment type="catalytic activity">
    <reaction evidence="19">
        <text>spermidine(out) + ATP + H2O = spermidine(in) + ADP + phosphate + H(+)</text>
        <dbReference type="Rhea" id="RHEA:29999"/>
        <dbReference type="ChEBI" id="CHEBI:15377"/>
        <dbReference type="ChEBI" id="CHEBI:15378"/>
        <dbReference type="ChEBI" id="CHEBI:30616"/>
        <dbReference type="ChEBI" id="CHEBI:43474"/>
        <dbReference type="ChEBI" id="CHEBI:57834"/>
        <dbReference type="ChEBI" id="CHEBI:456216"/>
    </reaction>
</comment>
<feature type="transmembrane region" description="Helical" evidence="24">
    <location>
        <begin position="262"/>
        <end position="282"/>
    </location>
</feature>
<dbReference type="SFLD" id="SFLDS00003">
    <property type="entry name" value="Haloacid_Dehalogenase"/>
    <property type="match status" value="1"/>
</dbReference>
<comment type="catalytic activity">
    <reaction evidence="20">
        <text>spermine(out) + ATP + H2O = spermine(in) + ADP + phosphate + H(+)</text>
        <dbReference type="Rhea" id="RHEA:63368"/>
        <dbReference type="ChEBI" id="CHEBI:15377"/>
        <dbReference type="ChEBI" id="CHEBI:15378"/>
        <dbReference type="ChEBI" id="CHEBI:30616"/>
        <dbReference type="ChEBI" id="CHEBI:43474"/>
        <dbReference type="ChEBI" id="CHEBI:45725"/>
        <dbReference type="ChEBI" id="CHEBI:456216"/>
    </reaction>
</comment>
<protein>
    <recommendedName>
        <fullName evidence="24">Cation-transporting ATPase</fullName>
        <ecNumber evidence="24">7.2.2.-</ecNumber>
    </recommendedName>
</protein>
<dbReference type="GO" id="GO:0043005">
    <property type="term" value="C:neuron projection"/>
    <property type="evidence" value="ECO:0007669"/>
    <property type="project" value="UniProtKB-ARBA"/>
</dbReference>
<keyword evidence="12 24" id="KW-0460">Magnesium</keyword>
<dbReference type="GO" id="GO:0032585">
    <property type="term" value="C:multivesicular body membrane"/>
    <property type="evidence" value="ECO:0007669"/>
    <property type="project" value="UniProtKB-SubCell"/>
</dbReference>
<evidence type="ECO:0000256" key="4">
    <source>
        <dbReference type="ARBA" id="ARBA00006000"/>
    </source>
</evidence>
<dbReference type="Gene3D" id="2.70.150.10">
    <property type="entry name" value="Calcium-transporting ATPase, cytoplasmic transduction domain A"/>
    <property type="match status" value="1"/>
</dbReference>
<dbReference type="PRINTS" id="PR00119">
    <property type="entry name" value="CATATPASE"/>
</dbReference>
<dbReference type="GO" id="GO:0005524">
    <property type="term" value="F:ATP binding"/>
    <property type="evidence" value="ECO:0007669"/>
    <property type="project" value="UniProtKB-UniRule"/>
</dbReference>
<keyword evidence="13 24" id="KW-1278">Translocase</keyword>
<dbReference type="InterPro" id="IPR047821">
    <property type="entry name" value="P5B-type_ATPase"/>
</dbReference>
<keyword evidence="7 24" id="KW-0812">Transmembrane</keyword>
<gene>
    <name evidence="29" type="ORF">LSH36_110g05108</name>
</gene>
<evidence type="ECO:0000256" key="9">
    <source>
        <dbReference type="ARBA" id="ARBA00022741"/>
    </source>
</evidence>
<dbReference type="PROSITE" id="PS00154">
    <property type="entry name" value="ATPASE_E1_E2"/>
    <property type="match status" value="1"/>
</dbReference>
<evidence type="ECO:0000256" key="19">
    <source>
        <dbReference type="ARBA" id="ARBA00050445"/>
    </source>
</evidence>
<dbReference type="FunFam" id="3.40.1110.10:FF:000026">
    <property type="entry name" value="Cation-transporting ATPase"/>
    <property type="match status" value="1"/>
</dbReference>
<organism evidence="29 30">
    <name type="scientific">Paralvinella palmiformis</name>
    <dbReference type="NCBI Taxonomy" id="53620"/>
    <lineage>
        <taxon>Eukaryota</taxon>
        <taxon>Metazoa</taxon>
        <taxon>Spiralia</taxon>
        <taxon>Lophotrochozoa</taxon>
        <taxon>Annelida</taxon>
        <taxon>Polychaeta</taxon>
        <taxon>Sedentaria</taxon>
        <taxon>Canalipalpata</taxon>
        <taxon>Terebellida</taxon>
        <taxon>Terebelliformia</taxon>
        <taxon>Alvinellidae</taxon>
        <taxon>Paralvinella</taxon>
    </lineage>
</organism>
<comment type="subcellular location">
    <subcellularLocation>
        <location evidence="3">Cytoplasmic vesicle</location>
        <location evidence="3">Autophagosome membrane</location>
        <topology evidence="3">Multi-pass membrane protein</topology>
    </subcellularLocation>
    <subcellularLocation>
        <location evidence="22">Endosome</location>
        <location evidence="22">Multivesicular body membrane</location>
        <topology evidence="22">Multi-pass membrane protein</topology>
    </subcellularLocation>
    <subcellularLocation>
        <location evidence="1">Late endosome membrane</location>
        <topology evidence="1">Multi-pass membrane protein</topology>
    </subcellularLocation>
    <subcellularLocation>
        <location evidence="2">Lysosome membrane</location>
        <topology evidence="2">Multi-pass membrane protein</topology>
    </subcellularLocation>
    <subcellularLocation>
        <location evidence="24">Membrane</location>
        <topology evidence="24">Multi-pass membrane protein</topology>
    </subcellularLocation>
</comment>
<dbReference type="GO" id="GO:0015203">
    <property type="term" value="F:polyamine transmembrane transporter activity"/>
    <property type="evidence" value="ECO:0007669"/>
    <property type="project" value="TreeGrafter"/>
</dbReference>
<dbReference type="SUPFAM" id="SSF81660">
    <property type="entry name" value="Metal cation-transporting ATPase, ATP-binding domain N"/>
    <property type="match status" value="1"/>
</dbReference>
<dbReference type="Gene3D" id="3.40.50.1000">
    <property type="entry name" value="HAD superfamily/HAD-like"/>
    <property type="match status" value="1"/>
</dbReference>
<feature type="domain" description="Cation-transporting P-type ATPase N-terminal" evidence="27">
    <location>
        <begin position="205"/>
        <end position="257"/>
    </location>
</feature>
<keyword evidence="30" id="KW-1185">Reference proteome</keyword>
<dbReference type="GO" id="GO:0019829">
    <property type="term" value="F:ATPase-coupled monoatomic cation transmembrane transporter activity"/>
    <property type="evidence" value="ECO:0007669"/>
    <property type="project" value="UniProtKB-UniRule"/>
</dbReference>
<dbReference type="SFLD" id="SFLDG00002">
    <property type="entry name" value="C1.7:_P-type_atpase_like"/>
    <property type="match status" value="1"/>
</dbReference>
<dbReference type="InterPro" id="IPR047819">
    <property type="entry name" value="P5A-ATPase_N"/>
</dbReference>
<dbReference type="InterPro" id="IPR006544">
    <property type="entry name" value="P-type_TPase_V"/>
</dbReference>
<dbReference type="GO" id="GO:0016887">
    <property type="term" value="F:ATP hydrolysis activity"/>
    <property type="evidence" value="ECO:0007669"/>
    <property type="project" value="InterPro"/>
</dbReference>
<evidence type="ECO:0000256" key="24">
    <source>
        <dbReference type="RuleBase" id="RU362082"/>
    </source>
</evidence>
<dbReference type="InterPro" id="IPR023299">
    <property type="entry name" value="ATPase_P-typ_cyto_dom_N"/>
</dbReference>
<evidence type="ECO:0000256" key="15">
    <source>
        <dbReference type="ARBA" id="ARBA00023136"/>
    </source>
</evidence>
<dbReference type="InterPro" id="IPR004014">
    <property type="entry name" value="ATPase_P-typ_cation-transptr_N"/>
</dbReference>
<feature type="transmembrane region" description="Helical" evidence="24">
    <location>
        <begin position="74"/>
        <end position="93"/>
    </location>
</feature>
<evidence type="ECO:0000256" key="23">
    <source>
        <dbReference type="ARBA" id="ARBA00065284"/>
    </source>
</evidence>
<dbReference type="SUPFAM" id="SSF81665">
    <property type="entry name" value="Calcium ATPase, transmembrane domain M"/>
    <property type="match status" value="1"/>
</dbReference>
<evidence type="ECO:0000256" key="21">
    <source>
        <dbReference type="ARBA" id="ARBA00053898"/>
    </source>
</evidence>
<evidence type="ECO:0000256" key="20">
    <source>
        <dbReference type="ARBA" id="ARBA00051772"/>
    </source>
</evidence>
<comment type="catalytic activity">
    <reaction evidence="18 24">
        <text>ATP + H2O = ADP + phosphate + H(+)</text>
        <dbReference type="Rhea" id="RHEA:13065"/>
        <dbReference type="ChEBI" id="CHEBI:15377"/>
        <dbReference type="ChEBI" id="CHEBI:15378"/>
        <dbReference type="ChEBI" id="CHEBI:30616"/>
        <dbReference type="ChEBI" id="CHEBI:43474"/>
        <dbReference type="ChEBI" id="CHEBI:456216"/>
    </reaction>
</comment>
<dbReference type="InterPro" id="IPR023298">
    <property type="entry name" value="ATPase_P-typ_TM_dom_sf"/>
</dbReference>
<comment type="function">
    <text evidence="21">ATPase which acts as a lysosomal polyamine exporter with high affinity for spermine. Also stimulates cellular uptake of polyamines and protects against polyamine toxicity. Plays a role in intracellular cation homeostasis and the maintenance of neuronal integrity. Contributes to cellular zinc homeostasis. Confers cellular protection against Mn(2+) and Zn(2+) toxicity and mitochondrial stress. Required for proper lysosomal and mitochondrial maintenance. Regulates the autophagy-lysosome pathway through the control of SYT11 expression at both transcriptional and post-translational levels. Facilitates recruitment of deacetylase HDAC6 to lysosomes to deacetylate CTTN, leading to actin polymerization, promotion of autophagosome-lysosome fusion and completion of autophagy. Promotes secretion of exosomes as well as secretion of SCNA via exosomes. Plays a role in lipid homeostasis.</text>
</comment>
<dbReference type="SUPFAM" id="SSF81653">
    <property type="entry name" value="Calcium ATPase, transduction domain A"/>
    <property type="match status" value="1"/>
</dbReference>
<feature type="domain" description="P-type ATPase A" evidence="26">
    <location>
        <begin position="301"/>
        <end position="420"/>
    </location>
</feature>
<dbReference type="GO" id="GO:0005765">
    <property type="term" value="C:lysosomal membrane"/>
    <property type="evidence" value="ECO:0007669"/>
    <property type="project" value="UniProtKB-SubCell"/>
</dbReference>
<dbReference type="GO" id="GO:0061462">
    <property type="term" value="P:protein localization to lysosome"/>
    <property type="evidence" value="ECO:0007669"/>
    <property type="project" value="UniProtKB-ARBA"/>
</dbReference>
<evidence type="ECO:0000256" key="7">
    <source>
        <dbReference type="ARBA" id="ARBA00022692"/>
    </source>
</evidence>
<keyword evidence="5" id="KW-0813">Transport</keyword>
<dbReference type="SUPFAM" id="SSF56784">
    <property type="entry name" value="HAD-like"/>
    <property type="match status" value="1"/>
</dbReference>
<feature type="transmembrane region" description="Helical" evidence="24">
    <location>
        <begin position="1170"/>
        <end position="1195"/>
    </location>
</feature>
<keyword evidence="11 24" id="KW-0067">ATP-binding</keyword>
<dbReference type="InterPro" id="IPR036412">
    <property type="entry name" value="HAD-like_sf"/>
</dbReference>
<evidence type="ECO:0000256" key="17">
    <source>
        <dbReference type="ARBA" id="ARBA00023329"/>
    </source>
</evidence>
<dbReference type="Gene3D" id="3.40.1110.10">
    <property type="entry name" value="Calcium-transporting ATPase, cytoplasmic domain N"/>
    <property type="match status" value="1"/>
</dbReference>
<dbReference type="Pfam" id="PF00690">
    <property type="entry name" value="Cation_ATPase_N"/>
    <property type="match status" value="1"/>
</dbReference>
<dbReference type="PANTHER" id="PTHR45630">
    <property type="entry name" value="CATION-TRANSPORTING ATPASE-RELATED"/>
    <property type="match status" value="1"/>
</dbReference>
<sequence length="1257" mass="141170">MTSPNHYGTVNDCPTDEFSNNSGYRLLEDANTVSKRQPTQVNNINQYLDRQILNKGTDEELECVGYQDSLLQLVFFYLLVILTVGLLLLIMYWKPSWKVKMTKRTCPLKRADTVVLRDVFGGLHFERVVIITLTDGPKAVGEYVYMENESVGPDIDDTTTLTTRAQVFLKYFDHRQVRYVWDQSLFMFSRLRGLETGLTCGAIHDRYQGLSQEEQAHKLLVYGENAIVVHVKSYVTLFFQEILNPFYVFQICSVILWSLDDYYIYASCIVFISALSLGVELYETRKQSETLRQMVAAAETTITVVRQNSDIADVPTTHLVPGDVIIIPSKGCVMACDAVLMSGNAIVNESMLTGESVPVTKTPLIPSEVEEIYTPETHKRHTLFCGTQIIQTRYYGDVKVKAVVVRTGYSTAKGDLVRSILYPKPIGFKFYQDSMKFIAFLGCIATLGMIYSIFILLHNGESVGKVVLRALDIITIVVPPALPAAMTVGTAYAQSRLKKQGIFCISPPRINIAGKLKLVVFDKTGTLTEEGLDLWGIVPVEDNKLAVPTQNPTELPMDSKFIIAMATCHSLTIIDNELTGDPLDLKMFQSINWIIEEPGRDTAKFDSLVPTIVKPIKHSYDTSDMAPFEIGIVRQFPFSSNLQRMSVLVRILGADGMEVYAKGAPEKIATLCLKHTVPENFYISLQRFTKKGYRVIAVAWKSLDSKISWHQAQRISREHVESDLIFLGLLIMENMLKPQTTPVIKDLQAAEIRTVMATGDNILTAVSVAHQCGMIRSKERIIMVNAYPPDHAAPAKIEWELANTETSDELMAPRREESEETNEDKPELLEQVSSVVVDCEGVAGYYHFALTGRSFSVLQHHFPDLLPRICVRGVVFARMSPDQKSQLVENLQELGFTLELFDGEIFLTLIFKSLGFPFHSLVLDLGSYCVGMCGDGANDCGALKTAQVGISLSEAEASVASPFTSKVQNIECVPVVIKEGRAALVTSFGVFKYMALYSMVQFISVLILYTMRTNFSDWMFLYIDLVITTTVAFLMGHTAAYPFLVARRPPGSLVSPTNIFSIIIHIIIVCVFQTGAFLYLVSQKWYSRPEQKDTDNNKTYETTIVFYISCFQYLMLAFIFSKGPPYRKPLWTNVPFLIALILLLALTLLLVLHPFSFIAKILLLMDIPEFVFRLTIVGLAAINFLVAVLLEAFIIPSRSFTRCANTLRRKKEPRNKYKKIQRELDNSQYWPPVGEITLATGQGSLFSRNNLPMRLSS</sequence>
<dbReference type="InterPro" id="IPR001757">
    <property type="entry name" value="P_typ_ATPase"/>
</dbReference>